<sequence length="176" mass="20330">SGMFKRVAAQFTPYSWTSYDWKATTSLTRWLAVCGIAAVFLMAELNLFYLKFILWIPPPHFIMQVRMALYLGMGAVALNETFRYMDDPTCKRFGQQAWVVAAIVATEVLICVKFGWETITIPFPTHVTVFWLLFLGSWTAWTVWQFWPSIIGGFRINHDKETDSGIINADHRPKHE</sequence>
<keyword evidence="1" id="KW-0472">Membrane</keyword>
<keyword evidence="1" id="KW-1208">Phospholipid metabolism</keyword>
<evidence type="ECO:0000256" key="1">
    <source>
        <dbReference type="RuleBase" id="RU368094"/>
    </source>
</evidence>
<keyword evidence="1" id="KW-0594">Phospholipid biosynthesis</keyword>
<keyword evidence="1" id="KW-0256">Endoplasmic reticulum</keyword>
<keyword evidence="1" id="KW-0443">Lipid metabolism</keyword>
<feature type="transmembrane region" description="Helical" evidence="1">
    <location>
        <begin position="30"/>
        <end position="49"/>
    </location>
</feature>
<proteinExistence type="inferred from homology"/>
<comment type="catalytic activity">
    <reaction evidence="1">
        <text>a 1,2-diacyl-sn-glycero-3-phosphoethanolamine + L-serine = a 1,2-diacyl-sn-glycero-3-phospho-L-serine + ethanolamine</text>
        <dbReference type="Rhea" id="RHEA:27606"/>
        <dbReference type="ChEBI" id="CHEBI:33384"/>
        <dbReference type="ChEBI" id="CHEBI:57262"/>
        <dbReference type="ChEBI" id="CHEBI:57603"/>
        <dbReference type="ChEBI" id="CHEBI:64612"/>
        <dbReference type="EC" id="2.7.8.29"/>
    </reaction>
</comment>
<organism evidence="2 3">
    <name type="scientific">Pocillopora damicornis</name>
    <name type="common">Cauliflower coral</name>
    <name type="synonym">Millepora damicornis</name>
    <dbReference type="NCBI Taxonomy" id="46731"/>
    <lineage>
        <taxon>Eukaryota</taxon>
        <taxon>Metazoa</taxon>
        <taxon>Cnidaria</taxon>
        <taxon>Anthozoa</taxon>
        <taxon>Hexacorallia</taxon>
        <taxon>Scleractinia</taxon>
        <taxon>Astrocoeniina</taxon>
        <taxon>Pocilloporidae</taxon>
        <taxon>Pocillopora</taxon>
    </lineage>
</organism>
<evidence type="ECO:0000313" key="2">
    <source>
        <dbReference type="EMBL" id="RMX49652.1"/>
    </source>
</evidence>
<comment type="caution">
    <text evidence="2">The sequence shown here is derived from an EMBL/GenBank/DDBJ whole genome shotgun (WGS) entry which is preliminary data.</text>
</comment>
<feature type="non-terminal residue" evidence="2">
    <location>
        <position position="1"/>
    </location>
</feature>
<evidence type="ECO:0000313" key="3">
    <source>
        <dbReference type="Proteomes" id="UP000275408"/>
    </source>
</evidence>
<dbReference type="Pfam" id="PF03034">
    <property type="entry name" value="PSS"/>
    <property type="match status" value="1"/>
</dbReference>
<dbReference type="Proteomes" id="UP000275408">
    <property type="component" value="Unassembled WGS sequence"/>
</dbReference>
<dbReference type="STRING" id="46731.A0A3M6U7I1"/>
<keyword evidence="1" id="KW-0808">Transferase</keyword>
<comment type="caution">
    <text evidence="1">Lacks conserved residue(s) required for the propagation of feature annotation.</text>
</comment>
<dbReference type="AlphaFoldDB" id="A0A3M6U7I1"/>
<dbReference type="GO" id="GO:0106245">
    <property type="term" value="F:L-serine-phosphatidylethanolamine phosphatidyltransferase activity"/>
    <property type="evidence" value="ECO:0007669"/>
    <property type="project" value="UniProtKB-UniRule"/>
</dbReference>
<dbReference type="OrthoDB" id="10265393at2759"/>
<dbReference type="InterPro" id="IPR004277">
    <property type="entry name" value="PSS"/>
</dbReference>
<comment type="similarity">
    <text evidence="1">Belongs to the phosphatidyl serine synthase family.</text>
</comment>
<dbReference type="GO" id="GO:0005789">
    <property type="term" value="C:endoplasmic reticulum membrane"/>
    <property type="evidence" value="ECO:0007669"/>
    <property type="project" value="UniProtKB-SubCell"/>
</dbReference>
<keyword evidence="1" id="KW-0444">Lipid biosynthesis</keyword>
<comment type="function">
    <text evidence="1">Catalyzes a base-exchange reaction in which the polar head group of phosphatidylethanolamine (PE) is replaced by L-serine.</text>
</comment>
<keyword evidence="1" id="KW-0812">Transmembrane</keyword>
<gene>
    <name evidence="2" type="ORF">pdam_00002966</name>
</gene>
<accession>A0A3M6U7I1</accession>
<feature type="transmembrane region" description="Helical" evidence="1">
    <location>
        <begin position="61"/>
        <end position="78"/>
    </location>
</feature>
<dbReference type="UniPathway" id="UPA00948"/>
<protein>
    <recommendedName>
        <fullName evidence="1">Phosphatidylserine synthase</fullName>
        <ecNumber evidence="1">2.7.8.29</ecNumber>
    </recommendedName>
    <alternativeName>
        <fullName evidence="1">Serine-exchange enzyme</fullName>
    </alternativeName>
</protein>
<dbReference type="EMBL" id="RCHS01002083">
    <property type="protein sequence ID" value="RMX49652.1"/>
    <property type="molecule type" value="Genomic_DNA"/>
</dbReference>
<feature type="transmembrane region" description="Helical" evidence="1">
    <location>
        <begin position="128"/>
        <end position="147"/>
    </location>
</feature>
<name>A0A3M6U7I1_POCDA</name>
<reference evidence="2 3" key="1">
    <citation type="journal article" date="2018" name="Sci. Rep.">
        <title>Comparative analysis of the Pocillopora damicornis genome highlights role of immune system in coral evolution.</title>
        <authorList>
            <person name="Cunning R."/>
            <person name="Bay R.A."/>
            <person name="Gillette P."/>
            <person name="Baker A.C."/>
            <person name="Traylor-Knowles N."/>
        </authorList>
    </citation>
    <scope>NUCLEOTIDE SEQUENCE [LARGE SCALE GENOMIC DNA]</scope>
    <source>
        <strain evidence="2">RSMAS</strain>
        <tissue evidence="2">Whole animal</tissue>
    </source>
</reference>
<feature type="transmembrane region" description="Helical" evidence="1">
    <location>
        <begin position="98"/>
        <end position="116"/>
    </location>
</feature>
<dbReference type="GO" id="GO:0006659">
    <property type="term" value="P:phosphatidylserine biosynthetic process"/>
    <property type="evidence" value="ECO:0007669"/>
    <property type="project" value="UniProtKB-UniRule"/>
</dbReference>
<comment type="pathway">
    <text evidence="1">Phospholipid metabolism; phosphatidylserine biosynthesis.</text>
</comment>
<comment type="subcellular location">
    <subcellularLocation>
        <location evidence="1">Endoplasmic reticulum membrane</location>
        <topology evidence="1">Multi-pass membrane protein</topology>
    </subcellularLocation>
</comment>
<dbReference type="EC" id="2.7.8.29" evidence="1"/>
<keyword evidence="1" id="KW-1133">Transmembrane helix</keyword>
<keyword evidence="3" id="KW-1185">Reference proteome</keyword>